<evidence type="ECO:0000256" key="9">
    <source>
        <dbReference type="ARBA" id="ARBA00023180"/>
    </source>
</evidence>
<dbReference type="PANTHER" id="PTHR47986:SF34">
    <property type="entry name" value="RECEPTOR-LIKE KINASE TMK2"/>
    <property type="match status" value="1"/>
</dbReference>
<protein>
    <recommendedName>
        <fullName evidence="12">Leucine-rich repeat-containing N-terminal plant-type domain-containing protein</fullName>
    </recommendedName>
</protein>
<keyword evidence="11" id="KW-1185">Reference proteome</keyword>
<evidence type="ECO:0000256" key="1">
    <source>
        <dbReference type="ARBA" id="ARBA00004167"/>
    </source>
</evidence>
<dbReference type="FunFam" id="3.80.10.10:FF:000129">
    <property type="entry name" value="Leucine-rich repeat receptor-like kinase"/>
    <property type="match status" value="1"/>
</dbReference>
<evidence type="ECO:0000256" key="7">
    <source>
        <dbReference type="ARBA" id="ARBA00023136"/>
    </source>
</evidence>
<dbReference type="SUPFAM" id="SSF52058">
    <property type="entry name" value="L domain-like"/>
    <property type="match status" value="1"/>
</dbReference>
<dbReference type="InterPro" id="IPR032675">
    <property type="entry name" value="LRR_dom_sf"/>
</dbReference>
<keyword evidence="9" id="KW-0325">Glycoprotein</keyword>
<evidence type="ECO:0000313" key="11">
    <source>
        <dbReference type="Proteomes" id="UP000323000"/>
    </source>
</evidence>
<dbReference type="AlphaFoldDB" id="A0A5C7HJS3"/>
<keyword evidence="2" id="KW-0433">Leucine-rich repeat</keyword>
<dbReference type="Gene3D" id="3.80.10.10">
    <property type="entry name" value="Ribonuclease Inhibitor"/>
    <property type="match status" value="2"/>
</dbReference>
<keyword evidence="6" id="KW-1133">Transmembrane helix</keyword>
<evidence type="ECO:0000256" key="2">
    <source>
        <dbReference type="ARBA" id="ARBA00022614"/>
    </source>
</evidence>
<comment type="caution">
    <text evidence="10">The sequence shown here is derived from an EMBL/GenBank/DDBJ whole genome shotgun (WGS) entry which is preliminary data.</text>
</comment>
<evidence type="ECO:0000256" key="5">
    <source>
        <dbReference type="ARBA" id="ARBA00022737"/>
    </source>
</evidence>
<evidence type="ECO:0000256" key="8">
    <source>
        <dbReference type="ARBA" id="ARBA00023170"/>
    </source>
</evidence>
<keyword evidence="8" id="KW-0675">Receptor</keyword>
<evidence type="ECO:0008006" key="12">
    <source>
        <dbReference type="Google" id="ProtNLM"/>
    </source>
</evidence>
<gene>
    <name evidence="10" type="ORF">EZV62_018417</name>
</gene>
<accession>A0A5C7HJS3</accession>
<dbReference type="GO" id="GO:0016020">
    <property type="term" value="C:membrane"/>
    <property type="evidence" value="ECO:0007669"/>
    <property type="project" value="UniProtKB-SubCell"/>
</dbReference>
<sequence>MTYLTEIWLHGNSFIGPIPDLSGLGNLNHLSLRDNQLSGIIPSILVNHPKLAIVNLTYNFLQRPTPKFDTSKVEVDIIAEANVFCLDAPDVACDDCTISPNFSKFPSLSLLFLKNNSLTGTIPDELISLSNLKRLDVSGNNLSGKLPNFRPDVFVNTTRNPNIG</sequence>
<dbReference type="OrthoDB" id="1747981at2759"/>
<dbReference type="InterPro" id="IPR052422">
    <property type="entry name" value="Auxin_Ser/Thr_Kinase"/>
</dbReference>
<dbReference type="EMBL" id="VAHF01000008">
    <property type="protein sequence ID" value="TXG57104.1"/>
    <property type="molecule type" value="Genomic_DNA"/>
</dbReference>
<keyword evidence="7" id="KW-0472">Membrane</keyword>
<organism evidence="10 11">
    <name type="scientific">Acer yangbiense</name>
    <dbReference type="NCBI Taxonomy" id="1000413"/>
    <lineage>
        <taxon>Eukaryota</taxon>
        <taxon>Viridiplantae</taxon>
        <taxon>Streptophyta</taxon>
        <taxon>Embryophyta</taxon>
        <taxon>Tracheophyta</taxon>
        <taxon>Spermatophyta</taxon>
        <taxon>Magnoliopsida</taxon>
        <taxon>eudicotyledons</taxon>
        <taxon>Gunneridae</taxon>
        <taxon>Pentapetalae</taxon>
        <taxon>rosids</taxon>
        <taxon>malvids</taxon>
        <taxon>Sapindales</taxon>
        <taxon>Sapindaceae</taxon>
        <taxon>Hippocastanoideae</taxon>
        <taxon>Acereae</taxon>
        <taxon>Acer</taxon>
    </lineage>
</organism>
<evidence type="ECO:0000313" key="10">
    <source>
        <dbReference type="EMBL" id="TXG57104.1"/>
    </source>
</evidence>
<keyword evidence="3" id="KW-0812">Transmembrane</keyword>
<evidence type="ECO:0000256" key="3">
    <source>
        <dbReference type="ARBA" id="ARBA00022692"/>
    </source>
</evidence>
<dbReference type="PANTHER" id="PTHR47986">
    <property type="entry name" value="OSJNBA0070M12.3 PROTEIN"/>
    <property type="match status" value="1"/>
</dbReference>
<evidence type="ECO:0000256" key="4">
    <source>
        <dbReference type="ARBA" id="ARBA00022729"/>
    </source>
</evidence>
<reference evidence="11" key="1">
    <citation type="journal article" date="2019" name="Gigascience">
        <title>De novo genome assembly of the endangered Acer yangbiense, a plant species with extremely small populations endemic to Yunnan Province, China.</title>
        <authorList>
            <person name="Yang J."/>
            <person name="Wariss H.M."/>
            <person name="Tao L."/>
            <person name="Zhang R."/>
            <person name="Yun Q."/>
            <person name="Hollingsworth P."/>
            <person name="Dao Z."/>
            <person name="Luo G."/>
            <person name="Guo H."/>
            <person name="Ma Y."/>
            <person name="Sun W."/>
        </authorList>
    </citation>
    <scope>NUCLEOTIDE SEQUENCE [LARGE SCALE GENOMIC DNA]</scope>
    <source>
        <strain evidence="11">cv. Malutang</strain>
    </source>
</reference>
<keyword evidence="5" id="KW-0677">Repeat</keyword>
<dbReference type="InterPro" id="IPR001611">
    <property type="entry name" value="Leu-rich_rpt"/>
</dbReference>
<name>A0A5C7HJS3_9ROSI</name>
<evidence type="ECO:0000256" key="6">
    <source>
        <dbReference type="ARBA" id="ARBA00022989"/>
    </source>
</evidence>
<dbReference type="Pfam" id="PF00560">
    <property type="entry name" value="LRR_1"/>
    <property type="match status" value="3"/>
</dbReference>
<comment type="subcellular location">
    <subcellularLocation>
        <location evidence="1">Membrane</location>
        <topology evidence="1">Single-pass membrane protein</topology>
    </subcellularLocation>
</comment>
<dbReference type="Proteomes" id="UP000323000">
    <property type="component" value="Chromosome 8"/>
</dbReference>
<keyword evidence="4" id="KW-0732">Signal</keyword>
<proteinExistence type="predicted"/>